<evidence type="ECO:0000313" key="5">
    <source>
        <dbReference type="EMBL" id="PIK46282.1"/>
    </source>
</evidence>
<dbReference type="EMBL" id="MRZV01000654">
    <property type="protein sequence ID" value="PIK46282.1"/>
    <property type="molecule type" value="Genomic_DNA"/>
</dbReference>
<evidence type="ECO:0000256" key="3">
    <source>
        <dbReference type="ARBA" id="ARBA00022840"/>
    </source>
</evidence>
<organism evidence="5 6">
    <name type="scientific">Stichopus japonicus</name>
    <name type="common">Sea cucumber</name>
    <dbReference type="NCBI Taxonomy" id="307972"/>
    <lineage>
        <taxon>Eukaryota</taxon>
        <taxon>Metazoa</taxon>
        <taxon>Echinodermata</taxon>
        <taxon>Eleutherozoa</taxon>
        <taxon>Echinozoa</taxon>
        <taxon>Holothuroidea</taxon>
        <taxon>Aspidochirotacea</taxon>
        <taxon>Aspidochirotida</taxon>
        <taxon>Stichopodidae</taxon>
        <taxon>Apostichopus</taxon>
    </lineage>
</organism>
<dbReference type="InterPro" id="IPR029048">
    <property type="entry name" value="HSP70_C_sf"/>
</dbReference>
<sequence length="107" mass="12380">MVSEAEKYKNEDEAQKQRIGAKNFLECYAYNMKSTMEDDKIKEKVSEDDRKTVIDKCAEAVDWLDKNQTAEKDEFEYHQKELEKVCQPIITKLFQAGGAPEGWGDAH</sequence>
<reference evidence="5" key="1">
    <citation type="journal article" date="2017" name="PLoS Biol.">
        <title>The sea cucumber genome provides insights into morphological evolution and visceral regeneration.</title>
        <authorList>
            <person name="Zhang X."/>
            <person name="Sun L."/>
            <person name="Yuan J."/>
            <person name="Sun Y."/>
            <person name="Gao Y."/>
            <person name="Zhang L."/>
            <person name="Li S."/>
            <person name="Dai H."/>
            <person name="Hamel J.F."/>
            <person name="Liu C."/>
            <person name="Yu Y."/>
            <person name="Liu S."/>
            <person name="Lin W."/>
            <person name="Guo K."/>
            <person name="Jin S."/>
            <person name="Xu P."/>
            <person name="Storey K.B."/>
            <person name="Huan P."/>
            <person name="Zhang T."/>
            <person name="Zhou Y."/>
            <person name="Zhang J."/>
            <person name="Lin C."/>
            <person name="Li X."/>
            <person name="Xing L."/>
            <person name="Huo D."/>
            <person name="Sun M."/>
            <person name="Wang L."/>
            <person name="Mercier A."/>
            <person name="Li F."/>
            <person name="Yang H."/>
            <person name="Xiang J."/>
        </authorList>
    </citation>
    <scope>NUCLEOTIDE SEQUENCE [LARGE SCALE GENOMIC DNA]</scope>
    <source>
        <strain evidence="5">Shaxun</strain>
        <tissue evidence="5">Muscle</tissue>
    </source>
</reference>
<protein>
    <submittedName>
        <fullName evidence="5">Heat shock cognate 70</fullName>
    </submittedName>
</protein>
<dbReference type="Gene3D" id="1.20.1270.10">
    <property type="match status" value="1"/>
</dbReference>
<comment type="similarity">
    <text evidence="1">Belongs to the heat shock protein 70 family.</text>
</comment>
<name>A0A2G8KE68_STIJA</name>
<gene>
    <name evidence="5" type="ORF">BSL78_16844</name>
</gene>
<dbReference type="FunFam" id="1.20.1270.10:FF:000016">
    <property type="entry name" value="Heat shock protein 70"/>
    <property type="match status" value="1"/>
</dbReference>
<keyword evidence="6" id="KW-1185">Reference proteome</keyword>
<dbReference type="OrthoDB" id="2401965at2759"/>
<evidence type="ECO:0000313" key="6">
    <source>
        <dbReference type="Proteomes" id="UP000230750"/>
    </source>
</evidence>
<dbReference type="SUPFAM" id="SSF100934">
    <property type="entry name" value="Heat shock protein 70kD (HSP70), C-terminal subdomain"/>
    <property type="match status" value="1"/>
</dbReference>
<dbReference type="InterPro" id="IPR013126">
    <property type="entry name" value="Hsp_70_fam"/>
</dbReference>
<keyword evidence="3" id="KW-0067">ATP-binding</keyword>
<accession>A0A2G8KE68</accession>
<dbReference type="AlphaFoldDB" id="A0A2G8KE68"/>
<comment type="caution">
    <text evidence="5">The sequence shown here is derived from an EMBL/GenBank/DDBJ whole genome shotgun (WGS) entry which is preliminary data.</text>
</comment>
<dbReference type="Pfam" id="PF00012">
    <property type="entry name" value="HSP70"/>
    <property type="match status" value="1"/>
</dbReference>
<dbReference type="STRING" id="307972.A0A2G8KE68"/>
<evidence type="ECO:0000256" key="4">
    <source>
        <dbReference type="ARBA" id="ARBA00048056"/>
    </source>
</evidence>
<keyword evidence="2" id="KW-0547">Nucleotide-binding</keyword>
<evidence type="ECO:0000256" key="2">
    <source>
        <dbReference type="ARBA" id="ARBA00022741"/>
    </source>
</evidence>
<comment type="catalytic activity">
    <reaction evidence="4">
        <text>ATP + H2O = ADP + phosphate + H(+)</text>
        <dbReference type="Rhea" id="RHEA:13065"/>
        <dbReference type="ChEBI" id="CHEBI:15377"/>
        <dbReference type="ChEBI" id="CHEBI:15378"/>
        <dbReference type="ChEBI" id="CHEBI:30616"/>
        <dbReference type="ChEBI" id="CHEBI:43474"/>
        <dbReference type="ChEBI" id="CHEBI:456216"/>
        <dbReference type="EC" id="3.6.4.10"/>
    </reaction>
</comment>
<evidence type="ECO:0000256" key="1">
    <source>
        <dbReference type="ARBA" id="ARBA00007381"/>
    </source>
</evidence>
<dbReference type="GO" id="GO:0140662">
    <property type="term" value="F:ATP-dependent protein folding chaperone"/>
    <property type="evidence" value="ECO:0007669"/>
    <property type="project" value="InterPro"/>
</dbReference>
<keyword evidence="5" id="KW-0346">Stress response</keyword>
<dbReference type="Proteomes" id="UP000230750">
    <property type="component" value="Unassembled WGS sequence"/>
</dbReference>
<dbReference type="GO" id="GO:0005524">
    <property type="term" value="F:ATP binding"/>
    <property type="evidence" value="ECO:0007669"/>
    <property type="project" value="UniProtKB-KW"/>
</dbReference>
<proteinExistence type="inferred from homology"/>